<evidence type="ECO:0000259" key="1">
    <source>
        <dbReference type="Pfam" id="PF13581"/>
    </source>
</evidence>
<sequence>MSEPRLDVHICMEAVPLMIDLVDAVCTTVLARVDFAHTPSLVFAIHEAVINAVEAVQHAACEQDRMVSVRLQRENDSIVVEVKNRATAKAAQLNDWLTTNSFFDVLWKSHGRGLLLIRHMVDELDIRQCNEEVIVSMRVYDQKEK</sequence>
<dbReference type="EMBL" id="SLXT01000036">
    <property type="protein sequence ID" value="TCP60483.1"/>
    <property type="molecule type" value="Genomic_DNA"/>
</dbReference>
<dbReference type="InterPro" id="IPR036890">
    <property type="entry name" value="HATPase_C_sf"/>
</dbReference>
<reference evidence="2 3" key="1">
    <citation type="submission" date="2019-03" db="EMBL/GenBank/DDBJ databases">
        <title>Genomic Encyclopedia of Type Strains, Phase IV (KMG-IV): sequencing the most valuable type-strain genomes for metagenomic binning, comparative biology and taxonomic classification.</title>
        <authorList>
            <person name="Goeker M."/>
        </authorList>
    </citation>
    <scope>NUCLEOTIDE SEQUENCE [LARGE SCALE GENOMIC DNA]</scope>
    <source>
        <strain evidence="2 3">DSM 11170</strain>
    </source>
</reference>
<proteinExistence type="predicted"/>
<dbReference type="OrthoDB" id="9798941at2"/>
<keyword evidence="2" id="KW-0418">Kinase</keyword>
<dbReference type="Gene3D" id="3.30.565.10">
    <property type="entry name" value="Histidine kinase-like ATPase, C-terminal domain"/>
    <property type="match status" value="1"/>
</dbReference>
<dbReference type="CDD" id="cd16936">
    <property type="entry name" value="HATPase_RsbW-like"/>
    <property type="match status" value="1"/>
</dbReference>
<dbReference type="InterPro" id="IPR003594">
    <property type="entry name" value="HATPase_dom"/>
</dbReference>
<dbReference type="Proteomes" id="UP000294813">
    <property type="component" value="Unassembled WGS sequence"/>
</dbReference>
<evidence type="ECO:0000313" key="3">
    <source>
        <dbReference type="Proteomes" id="UP000294813"/>
    </source>
</evidence>
<dbReference type="AlphaFoldDB" id="A0A4R2RCF5"/>
<dbReference type="Pfam" id="PF13581">
    <property type="entry name" value="HATPase_c_2"/>
    <property type="match status" value="1"/>
</dbReference>
<name>A0A4R2RCF5_9FIRM</name>
<evidence type="ECO:0000313" key="2">
    <source>
        <dbReference type="EMBL" id="TCP60483.1"/>
    </source>
</evidence>
<keyword evidence="2" id="KW-0808">Transferase</keyword>
<gene>
    <name evidence="2" type="ORF">EDD73_13611</name>
</gene>
<dbReference type="RefSeq" id="WP_131920733.1">
    <property type="nucleotide sequence ID" value="NZ_JAOQNU010000036.1"/>
</dbReference>
<comment type="caution">
    <text evidence="2">The sequence shown here is derived from an EMBL/GenBank/DDBJ whole genome shotgun (WGS) entry which is preliminary data.</text>
</comment>
<feature type="domain" description="Histidine kinase/HSP90-like ATPase" evidence="1">
    <location>
        <begin position="24"/>
        <end position="138"/>
    </location>
</feature>
<dbReference type="GO" id="GO:0016301">
    <property type="term" value="F:kinase activity"/>
    <property type="evidence" value="ECO:0007669"/>
    <property type="project" value="UniProtKB-KW"/>
</dbReference>
<dbReference type="SUPFAM" id="SSF55874">
    <property type="entry name" value="ATPase domain of HSP90 chaperone/DNA topoisomerase II/histidine kinase"/>
    <property type="match status" value="1"/>
</dbReference>
<organism evidence="2 3">
    <name type="scientific">Heliophilum fasciatum</name>
    <dbReference type="NCBI Taxonomy" id="35700"/>
    <lineage>
        <taxon>Bacteria</taxon>
        <taxon>Bacillati</taxon>
        <taxon>Bacillota</taxon>
        <taxon>Clostridia</taxon>
        <taxon>Eubacteriales</taxon>
        <taxon>Heliobacteriaceae</taxon>
        <taxon>Heliophilum</taxon>
    </lineage>
</organism>
<protein>
    <submittedName>
        <fullName evidence="2">Histidine kinase-like protein</fullName>
    </submittedName>
</protein>
<accession>A0A4R2RCF5</accession>
<keyword evidence="3" id="KW-1185">Reference proteome</keyword>